<dbReference type="AlphaFoldDB" id="T1CD20"/>
<name>T1CD20_9ZZZZ</name>
<dbReference type="Gene3D" id="3.40.50.300">
    <property type="entry name" value="P-loop containing nucleotide triphosphate hydrolases"/>
    <property type="match status" value="1"/>
</dbReference>
<accession>T1CD20</accession>
<protein>
    <submittedName>
        <fullName evidence="2">Recombination factor protein RarA</fullName>
    </submittedName>
</protein>
<dbReference type="InterPro" id="IPR027417">
    <property type="entry name" value="P-loop_NTPase"/>
</dbReference>
<dbReference type="EMBL" id="AUZY01004362">
    <property type="protein sequence ID" value="EQD63754.1"/>
    <property type="molecule type" value="Genomic_DNA"/>
</dbReference>
<dbReference type="InterPro" id="IPR003959">
    <property type="entry name" value="ATPase_AAA_core"/>
</dbReference>
<dbReference type="CDD" id="cd00009">
    <property type="entry name" value="AAA"/>
    <property type="match status" value="1"/>
</dbReference>
<feature type="non-terminal residue" evidence="2">
    <location>
        <position position="239"/>
    </location>
</feature>
<comment type="caution">
    <text evidence="2">The sequence shown here is derived from an EMBL/GenBank/DDBJ whole genome shotgun (WGS) entry which is preliminary data.</text>
</comment>
<sequence>ESPSPDAPLAARLRPTKWEEVLGQSFLIGPGGALLRAVEGSNLPSVVLVGAPGTGKTTIARLLARSQSAHLVSMSAVSAGVGDIRKTVAEAAARRRAGQRTVLFLDEIHHFSRTQQDALLPHVESGLLTLIGATTENPSYQLTGALLSRVQVYDLQPLTKEDLGQLLDRALVDQERGLGQQRLVLAPEARELLVTRSGGDARAMLNALERAATGLPLASAISAQLARQALSNPHLLHDR</sequence>
<dbReference type="GO" id="GO:0016887">
    <property type="term" value="F:ATP hydrolysis activity"/>
    <property type="evidence" value="ECO:0007669"/>
    <property type="project" value="InterPro"/>
</dbReference>
<dbReference type="GO" id="GO:0005524">
    <property type="term" value="F:ATP binding"/>
    <property type="evidence" value="ECO:0007669"/>
    <property type="project" value="InterPro"/>
</dbReference>
<dbReference type="PANTHER" id="PTHR13779:SF7">
    <property type="entry name" value="ATPASE WRNIP1"/>
    <property type="match status" value="1"/>
</dbReference>
<proteinExistence type="predicted"/>
<gene>
    <name evidence="2" type="ORF">B1B_06877</name>
</gene>
<dbReference type="GO" id="GO:0006261">
    <property type="term" value="P:DNA-templated DNA replication"/>
    <property type="evidence" value="ECO:0007669"/>
    <property type="project" value="TreeGrafter"/>
</dbReference>
<dbReference type="GO" id="GO:0017116">
    <property type="term" value="F:single-stranded DNA helicase activity"/>
    <property type="evidence" value="ECO:0007669"/>
    <property type="project" value="TreeGrafter"/>
</dbReference>
<evidence type="ECO:0000313" key="2">
    <source>
        <dbReference type="EMBL" id="EQD63754.1"/>
    </source>
</evidence>
<dbReference type="FunFam" id="3.40.50.300:FF:000137">
    <property type="entry name" value="Replication-associated recombination protein A"/>
    <property type="match status" value="1"/>
</dbReference>
<feature type="non-terminal residue" evidence="2">
    <location>
        <position position="1"/>
    </location>
</feature>
<dbReference type="Pfam" id="PF00004">
    <property type="entry name" value="AAA"/>
    <property type="match status" value="1"/>
</dbReference>
<dbReference type="GO" id="GO:0000731">
    <property type="term" value="P:DNA synthesis involved in DNA repair"/>
    <property type="evidence" value="ECO:0007669"/>
    <property type="project" value="TreeGrafter"/>
</dbReference>
<dbReference type="SUPFAM" id="SSF52540">
    <property type="entry name" value="P-loop containing nucleoside triphosphate hydrolases"/>
    <property type="match status" value="1"/>
</dbReference>
<feature type="domain" description="AAA+ ATPase" evidence="1">
    <location>
        <begin position="42"/>
        <end position="158"/>
    </location>
</feature>
<reference evidence="2" key="1">
    <citation type="submission" date="2013-08" db="EMBL/GenBank/DDBJ databases">
        <authorList>
            <person name="Mendez C."/>
            <person name="Richter M."/>
            <person name="Ferrer M."/>
            <person name="Sanchez J."/>
        </authorList>
    </citation>
    <scope>NUCLEOTIDE SEQUENCE</scope>
</reference>
<dbReference type="PANTHER" id="PTHR13779">
    <property type="entry name" value="WERNER HELICASE-INTERACTING PROTEIN 1 FAMILY MEMBER"/>
    <property type="match status" value="1"/>
</dbReference>
<dbReference type="GO" id="GO:0008047">
    <property type="term" value="F:enzyme activator activity"/>
    <property type="evidence" value="ECO:0007669"/>
    <property type="project" value="TreeGrafter"/>
</dbReference>
<dbReference type="InterPro" id="IPR003593">
    <property type="entry name" value="AAA+_ATPase"/>
</dbReference>
<dbReference type="Gene3D" id="1.10.8.60">
    <property type="match status" value="1"/>
</dbReference>
<organism evidence="2">
    <name type="scientific">mine drainage metagenome</name>
    <dbReference type="NCBI Taxonomy" id="410659"/>
    <lineage>
        <taxon>unclassified sequences</taxon>
        <taxon>metagenomes</taxon>
        <taxon>ecological metagenomes</taxon>
    </lineage>
</organism>
<evidence type="ECO:0000259" key="1">
    <source>
        <dbReference type="SMART" id="SM00382"/>
    </source>
</evidence>
<reference evidence="2" key="2">
    <citation type="journal article" date="2014" name="ISME J.">
        <title>Microbial stratification in low pH oxic and suboxic macroscopic growths along an acid mine drainage.</title>
        <authorList>
            <person name="Mendez-Garcia C."/>
            <person name="Mesa V."/>
            <person name="Sprenger R.R."/>
            <person name="Richter M."/>
            <person name="Diez M.S."/>
            <person name="Solano J."/>
            <person name="Bargiela R."/>
            <person name="Golyshina O.V."/>
            <person name="Manteca A."/>
            <person name="Ramos J.L."/>
            <person name="Gallego J.R."/>
            <person name="Llorente I."/>
            <person name="Martins Dos Santos V.A."/>
            <person name="Jensen O.N."/>
            <person name="Pelaez A.I."/>
            <person name="Sanchez J."/>
            <person name="Ferrer M."/>
        </authorList>
    </citation>
    <scope>NUCLEOTIDE SEQUENCE</scope>
</reference>
<dbReference type="InterPro" id="IPR051314">
    <property type="entry name" value="AAA_ATPase_RarA/MGS1/WRNIP1"/>
</dbReference>
<dbReference type="CDD" id="cd18139">
    <property type="entry name" value="HLD_clamp_RarA"/>
    <property type="match status" value="1"/>
</dbReference>
<dbReference type="SMART" id="SM00382">
    <property type="entry name" value="AAA"/>
    <property type="match status" value="1"/>
</dbReference>